<reference evidence="1" key="1">
    <citation type="submission" date="2012-09" db="EMBL/GenBank/DDBJ databases">
        <title>Metagenomic Characterization of a Microbial Community in Wastewater Detects High Levels of Antibiotic Resistance.</title>
        <authorList>
            <person name="Abrams M."/>
            <person name="Caldwell A."/>
            <person name="Vandaei E."/>
            <person name="Lee W."/>
            <person name="Perrott J."/>
            <person name="Khan S.Y."/>
            <person name="Ta J."/>
            <person name="Romero D."/>
            <person name="Nguyen V."/>
            <person name="Pourmand N."/>
            <person name="Ouverney C.C."/>
        </authorList>
    </citation>
    <scope>NUCLEOTIDE SEQUENCE</scope>
</reference>
<accession>L7VYP4</accession>
<dbReference type="AlphaFoldDB" id="L7VYP4"/>
<dbReference type="EMBL" id="JX649906">
    <property type="protein sequence ID" value="AGC72581.1"/>
    <property type="molecule type" value="Genomic_DNA"/>
</dbReference>
<proteinExistence type="predicted"/>
<sequence length="245" mass="26007">MATREARCGLTAATRWRSLARMQKRALADEQGPFEVTVIEPPAPKRQVLFAVGGGGNPERQHAPLLQALAARGCAVVAPHFERLTASPSESELLLRARRLRLALEVAALDVPVVGIGHSIGAMALLALAGGRAWRSREQPLPIEPEPRLSRLALLAPAAAYFQAPGALDPLRVPVVVWAGTADHITPLVHAQGLAQAPSVDLRIVEGAGHFSFLHTPPPGSAEPLADREAFLTQLTAELCTFALA</sequence>
<organism evidence="1">
    <name type="scientific">uncultured bacterium A1Q1_fos_1870</name>
    <dbReference type="NCBI Taxonomy" id="1256554"/>
    <lineage>
        <taxon>Bacteria</taxon>
        <taxon>environmental samples</taxon>
    </lineage>
</organism>
<name>L7VYP4_9BACT</name>
<protein>
    <recommendedName>
        <fullName evidence="2">Alpha/beta hydrolase</fullName>
    </recommendedName>
</protein>
<dbReference type="InterPro" id="IPR029058">
    <property type="entry name" value="AB_hydrolase_fold"/>
</dbReference>
<dbReference type="Gene3D" id="3.40.50.1820">
    <property type="entry name" value="alpha/beta hydrolase"/>
    <property type="match status" value="1"/>
</dbReference>
<dbReference type="SUPFAM" id="SSF53474">
    <property type="entry name" value="alpha/beta-Hydrolases"/>
    <property type="match status" value="1"/>
</dbReference>
<evidence type="ECO:0008006" key="2">
    <source>
        <dbReference type="Google" id="ProtNLM"/>
    </source>
</evidence>
<evidence type="ECO:0000313" key="1">
    <source>
        <dbReference type="EMBL" id="AGC72581.1"/>
    </source>
</evidence>